<evidence type="ECO:0000256" key="17">
    <source>
        <dbReference type="RuleBase" id="RU000722"/>
    </source>
</evidence>
<reference evidence="20" key="1">
    <citation type="submission" date="2020-06" db="EMBL/GenBank/DDBJ databases">
        <authorList>
            <person name="Li T."/>
            <person name="Hu X."/>
            <person name="Zhang T."/>
            <person name="Song X."/>
            <person name="Zhang H."/>
            <person name="Dai N."/>
            <person name="Sheng W."/>
            <person name="Hou X."/>
            <person name="Wei L."/>
        </authorList>
    </citation>
    <scope>NUCLEOTIDE SEQUENCE</scope>
    <source>
        <strain evidence="20">KEN8</strain>
        <tissue evidence="20">Leaf</tissue>
    </source>
</reference>
<keyword evidence="18" id="KW-0472">Membrane</keyword>
<evidence type="ECO:0000256" key="15">
    <source>
        <dbReference type="ARBA" id="ARBA00057783"/>
    </source>
</evidence>
<feature type="transmembrane region" description="Helical" evidence="18">
    <location>
        <begin position="38"/>
        <end position="61"/>
    </location>
</feature>
<dbReference type="GO" id="GO:0005739">
    <property type="term" value="C:mitochondrion"/>
    <property type="evidence" value="ECO:0007669"/>
    <property type="project" value="UniProtKB-SubCell"/>
</dbReference>
<evidence type="ECO:0000256" key="9">
    <source>
        <dbReference type="ARBA" id="ARBA00022832"/>
    </source>
</evidence>
<keyword evidence="18" id="KW-1133">Transmembrane helix</keyword>
<evidence type="ECO:0000256" key="10">
    <source>
        <dbReference type="ARBA" id="ARBA00022946"/>
    </source>
</evidence>
<evidence type="ECO:0000256" key="18">
    <source>
        <dbReference type="SAM" id="Phobius"/>
    </source>
</evidence>
<evidence type="ECO:0000256" key="2">
    <source>
        <dbReference type="ARBA" id="ARBA00005194"/>
    </source>
</evidence>
<dbReference type="NCBIfam" id="NF002148">
    <property type="entry name" value="PRK00982.1-2"/>
    <property type="match status" value="1"/>
</dbReference>
<dbReference type="Pfam" id="PF00550">
    <property type="entry name" value="PP-binding"/>
    <property type="match status" value="1"/>
</dbReference>
<keyword evidence="9" id="KW-0276">Fatty acid metabolism</keyword>
<dbReference type="EMBL" id="JACGWM010000001">
    <property type="protein sequence ID" value="KAL0397434.1"/>
    <property type="molecule type" value="Genomic_DNA"/>
</dbReference>
<dbReference type="InterPro" id="IPR003231">
    <property type="entry name" value="ACP"/>
</dbReference>
<keyword evidence="7" id="KW-0597">Phosphoprotein</keyword>
<keyword evidence="14 17" id="KW-0275">Fatty acid biosynthesis</keyword>
<keyword evidence="12" id="KW-0443">Lipid metabolism</keyword>
<organism evidence="20">
    <name type="scientific">Sesamum calycinum</name>
    <dbReference type="NCBI Taxonomy" id="2727403"/>
    <lineage>
        <taxon>Eukaryota</taxon>
        <taxon>Viridiplantae</taxon>
        <taxon>Streptophyta</taxon>
        <taxon>Embryophyta</taxon>
        <taxon>Tracheophyta</taxon>
        <taxon>Spermatophyta</taxon>
        <taxon>Magnoliopsida</taxon>
        <taxon>eudicotyledons</taxon>
        <taxon>Gunneridae</taxon>
        <taxon>Pentapetalae</taxon>
        <taxon>asterids</taxon>
        <taxon>lamiids</taxon>
        <taxon>Lamiales</taxon>
        <taxon>Pedaliaceae</taxon>
        <taxon>Sesamum</taxon>
    </lineage>
</organism>
<dbReference type="PANTHER" id="PTHR20863">
    <property type="entry name" value="ACYL CARRIER PROTEIN"/>
    <property type="match status" value="1"/>
</dbReference>
<feature type="transmembrane region" description="Helical" evidence="18">
    <location>
        <begin position="12"/>
        <end position="32"/>
    </location>
</feature>
<keyword evidence="8" id="KW-0679">Respiratory chain</keyword>
<dbReference type="SUPFAM" id="SSF47336">
    <property type="entry name" value="ACP-like"/>
    <property type="match status" value="1"/>
</dbReference>
<evidence type="ECO:0000256" key="5">
    <source>
        <dbReference type="ARBA" id="ARBA00022450"/>
    </source>
</evidence>
<keyword evidence="5 17" id="KW-0596">Phosphopantetheine</keyword>
<comment type="pathway">
    <text evidence="2">Lipid metabolism; fatty acid biosynthesis.</text>
</comment>
<dbReference type="Gene3D" id="1.10.1200.10">
    <property type="entry name" value="ACP-like"/>
    <property type="match status" value="1"/>
</dbReference>
<proteinExistence type="inferred from homology"/>
<evidence type="ECO:0000256" key="13">
    <source>
        <dbReference type="ARBA" id="ARBA00023128"/>
    </source>
</evidence>
<evidence type="ECO:0000256" key="14">
    <source>
        <dbReference type="ARBA" id="ARBA00023160"/>
    </source>
</evidence>
<gene>
    <name evidence="20" type="ORF">Scaly_0191800</name>
</gene>
<evidence type="ECO:0000256" key="4">
    <source>
        <dbReference type="ARBA" id="ARBA00022448"/>
    </source>
</evidence>
<keyword evidence="4" id="KW-0813">Transport</keyword>
<dbReference type="PROSITE" id="PS50075">
    <property type="entry name" value="CARRIER"/>
    <property type="match status" value="1"/>
</dbReference>
<comment type="similarity">
    <text evidence="3">Belongs to the acyl carrier protein (ACP) family.</text>
</comment>
<evidence type="ECO:0000256" key="1">
    <source>
        <dbReference type="ARBA" id="ARBA00004173"/>
    </source>
</evidence>
<evidence type="ECO:0000256" key="12">
    <source>
        <dbReference type="ARBA" id="ARBA00023098"/>
    </source>
</evidence>
<keyword evidence="18" id="KW-0812">Transmembrane</keyword>
<dbReference type="InterPro" id="IPR036736">
    <property type="entry name" value="ACP-like_sf"/>
</dbReference>
<reference evidence="20" key="2">
    <citation type="journal article" date="2024" name="Plant">
        <title>Genomic evolution and insights into agronomic trait innovations of Sesamum species.</title>
        <authorList>
            <person name="Miao H."/>
            <person name="Wang L."/>
            <person name="Qu L."/>
            <person name="Liu H."/>
            <person name="Sun Y."/>
            <person name="Le M."/>
            <person name="Wang Q."/>
            <person name="Wei S."/>
            <person name="Zheng Y."/>
            <person name="Lin W."/>
            <person name="Duan Y."/>
            <person name="Cao H."/>
            <person name="Xiong S."/>
            <person name="Wang X."/>
            <person name="Wei L."/>
            <person name="Li C."/>
            <person name="Ma Q."/>
            <person name="Ju M."/>
            <person name="Zhao R."/>
            <person name="Li G."/>
            <person name="Mu C."/>
            <person name="Tian Q."/>
            <person name="Mei H."/>
            <person name="Zhang T."/>
            <person name="Gao T."/>
            <person name="Zhang H."/>
        </authorList>
    </citation>
    <scope>NUCLEOTIDE SEQUENCE</scope>
    <source>
        <strain evidence="20">KEN8</strain>
    </source>
</reference>
<feature type="domain" description="Carrier" evidence="19">
    <location>
        <begin position="142"/>
        <end position="217"/>
    </location>
</feature>
<name>A0AAW2SXY9_9LAMI</name>
<dbReference type="FunFam" id="1.10.1200.10:FF:000003">
    <property type="entry name" value="Acyl carrier protein"/>
    <property type="match status" value="1"/>
</dbReference>
<dbReference type="GO" id="GO:0000035">
    <property type="term" value="F:acyl binding"/>
    <property type="evidence" value="ECO:0007669"/>
    <property type="project" value="TreeGrafter"/>
</dbReference>
<dbReference type="PANTHER" id="PTHR20863:SF28">
    <property type="entry name" value="ACYL CARRIER PROTEIN, MITOCHONDRIAL"/>
    <property type="match status" value="1"/>
</dbReference>
<evidence type="ECO:0000256" key="8">
    <source>
        <dbReference type="ARBA" id="ARBA00022660"/>
    </source>
</evidence>
<evidence type="ECO:0000256" key="7">
    <source>
        <dbReference type="ARBA" id="ARBA00022553"/>
    </source>
</evidence>
<evidence type="ECO:0000256" key="6">
    <source>
        <dbReference type="ARBA" id="ARBA00022516"/>
    </source>
</evidence>
<dbReference type="PROSITE" id="PS00012">
    <property type="entry name" value="PHOSPHOPANTETHEINE"/>
    <property type="match status" value="1"/>
</dbReference>
<dbReference type="AlphaFoldDB" id="A0AAW2SXY9"/>
<accession>A0AAW2SXY9</accession>
<comment type="subunit">
    <text evidence="16">Complex I is composed of at least 49 different subunits.</text>
</comment>
<comment type="function">
    <text evidence="15">Carrier of the growing fatty acid chain in fatty acid biosynthesis. May be involved in the synthesis of short and medium chain fatty acids. Accessory and non-catalytic subunit of the mitochondrial membrane respiratory chain NADH dehydrogenase (Complex I), which functions in the transfer of electrons from NADH to the respiratory chain.</text>
</comment>
<keyword evidence="6 17" id="KW-0444">Lipid biosynthesis</keyword>
<evidence type="ECO:0000259" key="19">
    <source>
        <dbReference type="PROSITE" id="PS50075"/>
    </source>
</evidence>
<dbReference type="InterPro" id="IPR006162">
    <property type="entry name" value="Ppantetheine_attach_site"/>
</dbReference>
<sequence>MVSFETSDLKKVGLGLTGFGLIFTFAGVLLIFDKGFLTIGNILFLSGMILTIGMKSSLHFFMKPRITRMAYYWHDCRDIWFRKSFQPREESSAYRKRQWLRLSDPPYSAMFGPVSRTLFLNGSRTSAVRSMSSHGDDHLDKQEVVDRVLDVIKTFPKVDPSKVTPDVHFQKDLGLDSLDTVEIVMALEEEFKLEIPDKEADKIDSCPLAIEYIYNHPMAS</sequence>
<evidence type="ECO:0000256" key="3">
    <source>
        <dbReference type="ARBA" id="ARBA00010930"/>
    </source>
</evidence>
<dbReference type="GO" id="GO:0000036">
    <property type="term" value="F:acyl carrier activity"/>
    <property type="evidence" value="ECO:0007669"/>
    <property type="project" value="TreeGrafter"/>
</dbReference>
<keyword evidence="13" id="KW-0496">Mitochondrion</keyword>
<evidence type="ECO:0000313" key="20">
    <source>
        <dbReference type="EMBL" id="KAL0397434.1"/>
    </source>
</evidence>
<comment type="caution">
    <text evidence="20">The sequence shown here is derived from an EMBL/GenBank/DDBJ whole genome shotgun (WGS) entry which is preliminary data.</text>
</comment>
<dbReference type="HAMAP" id="MF_01217">
    <property type="entry name" value="Acyl_carrier"/>
    <property type="match status" value="1"/>
</dbReference>
<evidence type="ECO:0000256" key="11">
    <source>
        <dbReference type="ARBA" id="ARBA00022982"/>
    </source>
</evidence>
<evidence type="ECO:0000256" key="16">
    <source>
        <dbReference type="ARBA" id="ARBA00063067"/>
    </source>
</evidence>
<comment type="subcellular location">
    <subcellularLocation>
        <location evidence="1">Mitochondrion</location>
    </subcellularLocation>
</comment>
<dbReference type="InterPro" id="IPR009081">
    <property type="entry name" value="PP-bd_ACP"/>
</dbReference>
<keyword evidence="10" id="KW-0809">Transit peptide</keyword>
<keyword evidence="11" id="KW-0249">Electron transport</keyword>
<dbReference type="NCBIfam" id="TIGR00517">
    <property type="entry name" value="acyl_carrier"/>
    <property type="match status" value="1"/>
</dbReference>
<protein>
    <recommendedName>
        <fullName evidence="17">Acyl carrier protein</fullName>
    </recommendedName>
</protein>